<dbReference type="FunFam" id="3.30.1370.50:FF:000002">
    <property type="entry name" value="Immunoglobulin mu DNA-binding protein 2"/>
    <property type="match status" value="1"/>
</dbReference>
<dbReference type="GO" id="GO:0005730">
    <property type="term" value="C:nucleolus"/>
    <property type="evidence" value="ECO:0000318"/>
    <property type="project" value="GO_Central"/>
</dbReference>
<dbReference type="GO" id="GO:0005524">
    <property type="term" value="F:ATP binding"/>
    <property type="evidence" value="ECO:0007669"/>
    <property type="project" value="UniProtKB-KW"/>
</dbReference>
<keyword evidence="7" id="KW-0539">Nucleus</keyword>
<feature type="domain" description="G-patch" evidence="9">
    <location>
        <begin position="351"/>
        <end position="397"/>
    </location>
</feature>
<keyword evidence="3" id="KW-0378">Hydrolase</keyword>
<reference evidence="12 13" key="1">
    <citation type="journal article" date="2011" name="Science">
        <title>The ecoresponsive genome of Daphnia pulex.</title>
        <authorList>
            <person name="Colbourne J.K."/>
            <person name="Pfrender M.E."/>
            <person name="Gilbert D."/>
            <person name="Thomas W.K."/>
            <person name="Tucker A."/>
            <person name="Oakley T.H."/>
            <person name="Tokishita S."/>
            <person name="Aerts A."/>
            <person name="Arnold G.J."/>
            <person name="Basu M.K."/>
            <person name="Bauer D.J."/>
            <person name="Caceres C.E."/>
            <person name="Carmel L."/>
            <person name="Casola C."/>
            <person name="Choi J.H."/>
            <person name="Detter J.C."/>
            <person name="Dong Q."/>
            <person name="Dusheyko S."/>
            <person name="Eads B.D."/>
            <person name="Frohlich T."/>
            <person name="Geiler-Samerotte K.A."/>
            <person name="Gerlach D."/>
            <person name="Hatcher P."/>
            <person name="Jogdeo S."/>
            <person name="Krijgsveld J."/>
            <person name="Kriventseva E.V."/>
            <person name="Kultz D."/>
            <person name="Laforsch C."/>
            <person name="Lindquist E."/>
            <person name="Lopez J."/>
            <person name="Manak J.R."/>
            <person name="Muller J."/>
            <person name="Pangilinan J."/>
            <person name="Patwardhan R.P."/>
            <person name="Pitluck S."/>
            <person name="Pritham E.J."/>
            <person name="Rechtsteiner A."/>
            <person name="Rho M."/>
            <person name="Rogozin I.B."/>
            <person name="Sakarya O."/>
            <person name="Salamov A."/>
            <person name="Schaack S."/>
            <person name="Shapiro H."/>
            <person name="Shiga Y."/>
            <person name="Skalitzky C."/>
            <person name="Smith Z."/>
            <person name="Souvorov A."/>
            <person name="Sung W."/>
            <person name="Tang Z."/>
            <person name="Tsuchiya D."/>
            <person name="Tu H."/>
            <person name="Vos H."/>
            <person name="Wang M."/>
            <person name="Wolf Y.I."/>
            <person name="Yamagata H."/>
            <person name="Yamada T."/>
            <person name="Ye Y."/>
            <person name="Shaw J.R."/>
            <person name="Andrews J."/>
            <person name="Crease T.J."/>
            <person name="Tang H."/>
            <person name="Lucas S.M."/>
            <person name="Robertson H.M."/>
            <person name="Bork P."/>
            <person name="Koonin E.V."/>
            <person name="Zdobnov E.M."/>
            <person name="Grigoriev I.V."/>
            <person name="Lynch M."/>
            <person name="Boore J.L."/>
        </authorList>
    </citation>
    <scope>NUCLEOTIDE SEQUENCE [LARGE SCALE GENOMIC DNA]</scope>
</reference>
<keyword evidence="2" id="KW-0547">Nucleotide-binding</keyword>
<keyword evidence="13" id="KW-1185">Reference proteome</keyword>
<evidence type="ECO:0000256" key="5">
    <source>
        <dbReference type="ARBA" id="ARBA00022840"/>
    </source>
</evidence>
<keyword evidence="6" id="KW-0694">RNA-binding</keyword>
<evidence type="ECO:0000256" key="3">
    <source>
        <dbReference type="ARBA" id="ARBA00022801"/>
    </source>
</evidence>
<dbReference type="Pfam" id="PF01424">
    <property type="entry name" value="R3H"/>
    <property type="match status" value="1"/>
</dbReference>
<dbReference type="Pfam" id="PF01585">
    <property type="entry name" value="G-patch"/>
    <property type="match status" value="1"/>
</dbReference>
<dbReference type="InParanoid" id="E9G145"/>
<dbReference type="eggNOG" id="KOG1721">
    <property type="taxonomic scope" value="Eukaryota"/>
</dbReference>
<dbReference type="GO" id="GO:0003723">
    <property type="term" value="F:RNA binding"/>
    <property type="evidence" value="ECO:0007669"/>
    <property type="project" value="UniProtKB-KW"/>
</dbReference>
<keyword evidence="4" id="KW-0347">Helicase</keyword>
<evidence type="ECO:0008006" key="14">
    <source>
        <dbReference type="Google" id="ProtNLM"/>
    </source>
</evidence>
<dbReference type="SMART" id="SM00393">
    <property type="entry name" value="R3H"/>
    <property type="match status" value="1"/>
</dbReference>
<feature type="region of interest" description="Disordered" evidence="8">
    <location>
        <begin position="159"/>
        <end position="207"/>
    </location>
</feature>
<sequence length="499" mass="56416">MTMEGDWDISSYRNKYEPDEQWEMRRKFMEANKHNLPEDRVVCLAQVLVNMEFLGTKYPIETMRTVNELSQEIIGEFRERQKSRLQRTFVGGTDAASAKANGKRPASTLKSQTEMRIAESNASYFLSAILSSRSAVVKEETTVKQEETSKLNTLTVASIGSDSKTESRKRKKKKLARSVEETHTDNVTSSSDCMEKTRVTRSASGDTLSKPNYRQIIENSARLSAVQLQVVTNFLDNQKKWETVLLLDGRKIASSLHENQKLSAKNVSKLAFTNLEKTHYQIVVTDTKCVSVGHFMSQEEDARLTRAENMLSSKITKEVMRGKAKSTQDCSIDHAFEILSKRENIITQPVQSTSAMRMMKMMGWTEGTGLGLQKQGIVEPIKSDVVVGRKGIGYDDGSRNAEPFAKSIRRYLQNYKNSASVHNIVFSSEFSSEERKFIHDVARKMGMLSSSIGKEPKRQLTVRRSPCKPRPLIELLNRLIESKQSDPLFSRINLISPTG</sequence>
<dbReference type="SUPFAM" id="SSF82708">
    <property type="entry name" value="R3H domain"/>
    <property type="match status" value="1"/>
</dbReference>
<dbReference type="Proteomes" id="UP000000305">
    <property type="component" value="Unassembled WGS sequence"/>
</dbReference>
<dbReference type="InterPro" id="IPR000467">
    <property type="entry name" value="G_patch_dom"/>
</dbReference>
<evidence type="ECO:0000256" key="1">
    <source>
        <dbReference type="ARBA" id="ARBA00004123"/>
    </source>
</evidence>
<dbReference type="PROSITE" id="PS50174">
    <property type="entry name" value="G_PATCH"/>
    <property type="match status" value="1"/>
</dbReference>
<feature type="domain" description="XRN2-binding (XTBD)" evidence="11">
    <location>
        <begin position="9"/>
        <end position="93"/>
    </location>
</feature>
<dbReference type="GO" id="GO:0003677">
    <property type="term" value="F:DNA binding"/>
    <property type="evidence" value="ECO:0007669"/>
    <property type="project" value="UniProtKB-ARBA"/>
</dbReference>
<evidence type="ECO:0000256" key="2">
    <source>
        <dbReference type="ARBA" id="ARBA00022741"/>
    </source>
</evidence>
<dbReference type="Gene3D" id="3.30.1370.50">
    <property type="entry name" value="R3H-like domain"/>
    <property type="match status" value="1"/>
</dbReference>
<evidence type="ECO:0000313" key="13">
    <source>
        <dbReference type="Proteomes" id="UP000000305"/>
    </source>
</evidence>
<evidence type="ECO:0000256" key="4">
    <source>
        <dbReference type="ARBA" id="ARBA00022806"/>
    </source>
</evidence>
<evidence type="ECO:0000259" key="9">
    <source>
        <dbReference type="PROSITE" id="PS50174"/>
    </source>
</evidence>
<dbReference type="OMA" id="FMLAHKD"/>
<gene>
    <name evidence="12" type="ORF">DAPPUDRAFT_222018</name>
</gene>
<evidence type="ECO:0000313" key="12">
    <source>
        <dbReference type="EMBL" id="EFX86603.1"/>
    </source>
</evidence>
<dbReference type="InterPro" id="IPR021859">
    <property type="entry name" value="XTBD"/>
</dbReference>
<dbReference type="FunCoup" id="E9G145">
    <property type="interactions" value="441"/>
</dbReference>
<dbReference type="PhylomeDB" id="E9G145"/>
<dbReference type="PANTHER" id="PTHR48430:SF1">
    <property type="entry name" value="PARTNER OF XRN-2 PROTEIN 1"/>
    <property type="match status" value="1"/>
</dbReference>
<name>E9G145_DAPPU</name>
<dbReference type="InterPro" id="IPR001374">
    <property type="entry name" value="R3H_dom"/>
</dbReference>
<dbReference type="PANTHER" id="PTHR48430">
    <property type="entry name" value="PARTNER OF XRN-2 PROTEIN 1"/>
    <property type="match status" value="1"/>
</dbReference>
<dbReference type="SMART" id="SM00443">
    <property type="entry name" value="G_patch"/>
    <property type="match status" value="1"/>
</dbReference>
<proteinExistence type="predicted"/>
<dbReference type="OrthoDB" id="2359216at2759"/>
<dbReference type="KEGG" id="dpx:DAPPUDRAFT_222018"/>
<evidence type="ECO:0000256" key="6">
    <source>
        <dbReference type="ARBA" id="ARBA00022884"/>
    </source>
</evidence>
<dbReference type="EMBL" id="GL732529">
    <property type="protein sequence ID" value="EFX86603.1"/>
    <property type="molecule type" value="Genomic_DNA"/>
</dbReference>
<dbReference type="GO" id="GO:0004386">
    <property type="term" value="F:helicase activity"/>
    <property type="evidence" value="ECO:0007669"/>
    <property type="project" value="UniProtKB-KW"/>
</dbReference>
<evidence type="ECO:0000256" key="8">
    <source>
        <dbReference type="SAM" id="MobiDB-lite"/>
    </source>
</evidence>
<dbReference type="AlphaFoldDB" id="E9G145"/>
<accession>E9G145</accession>
<dbReference type="HOGENOM" id="CLU_039663_1_0_1"/>
<comment type="subcellular location">
    <subcellularLocation>
        <location evidence="1">Nucleus</location>
    </subcellularLocation>
</comment>
<protein>
    <recommendedName>
        <fullName evidence="14">NF-kappa-B-repressing factor</fullName>
    </recommendedName>
</protein>
<dbReference type="GO" id="GO:0016787">
    <property type="term" value="F:hydrolase activity"/>
    <property type="evidence" value="ECO:0007669"/>
    <property type="project" value="UniProtKB-KW"/>
</dbReference>
<dbReference type="PROSITE" id="PS51061">
    <property type="entry name" value="R3H"/>
    <property type="match status" value="1"/>
</dbReference>
<dbReference type="InterPro" id="IPR036867">
    <property type="entry name" value="R3H_dom_sf"/>
</dbReference>
<dbReference type="Pfam" id="PF11952">
    <property type="entry name" value="XTBD"/>
    <property type="match status" value="1"/>
</dbReference>
<feature type="compositionally biased region" description="Basic residues" evidence="8">
    <location>
        <begin position="167"/>
        <end position="176"/>
    </location>
</feature>
<dbReference type="PROSITE" id="PS51827">
    <property type="entry name" value="XTBD"/>
    <property type="match status" value="1"/>
</dbReference>
<keyword evidence="5" id="KW-0067">ATP-binding</keyword>
<feature type="domain" description="R3H" evidence="10">
    <location>
        <begin position="398"/>
        <end position="466"/>
    </location>
</feature>
<dbReference type="GO" id="GO:0005654">
    <property type="term" value="C:nucleoplasm"/>
    <property type="evidence" value="ECO:0000318"/>
    <property type="project" value="GO_Central"/>
</dbReference>
<organism evidence="12 13">
    <name type="scientific">Daphnia pulex</name>
    <name type="common">Water flea</name>
    <dbReference type="NCBI Taxonomy" id="6669"/>
    <lineage>
        <taxon>Eukaryota</taxon>
        <taxon>Metazoa</taxon>
        <taxon>Ecdysozoa</taxon>
        <taxon>Arthropoda</taxon>
        <taxon>Crustacea</taxon>
        <taxon>Branchiopoda</taxon>
        <taxon>Diplostraca</taxon>
        <taxon>Cladocera</taxon>
        <taxon>Anomopoda</taxon>
        <taxon>Daphniidae</taxon>
        <taxon>Daphnia</taxon>
    </lineage>
</organism>
<evidence type="ECO:0000259" key="11">
    <source>
        <dbReference type="PROSITE" id="PS51827"/>
    </source>
</evidence>
<evidence type="ECO:0000259" key="10">
    <source>
        <dbReference type="PROSITE" id="PS51061"/>
    </source>
</evidence>
<evidence type="ECO:0000256" key="7">
    <source>
        <dbReference type="ARBA" id="ARBA00023242"/>
    </source>
</evidence>